<feature type="signal peptide" evidence="1">
    <location>
        <begin position="1"/>
        <end position="24"/>
    </location>
</feature>
<reference evidence="2 3" key="1">
    <citation type="journal article" date="2018" name="Nat. Biotechnol.">
        <title>A standardized bacterial taxonomy based on genome phylogeny substantially revises the tree of life.</title>
        <authorList>
            <person name="Parks D.H."/>
            <person name="Chuvochina M."/>
            <person name="Waite D.W."/>
            <person name="Rinke C."/>
            <person name="Skarshewski A."/>
            <person name="Chaumeil P.A."/>
            <person name="Hugenholtz P."/>
        </authorList>
    </citation>
    <scope>NUCLEOTIDE SEQUENCE [LARGE SCALE GENOMIC DNA]</scope>
    <source>
        <strain evidence="2">UBA8733</strain>
    </source>
</reference>
<name>A0A3B9H3N1_9PROT</name>
<comment type="caution">
    <text evidence="2">The sequence shown here is derived from an EMBL/GenBank/DDBJ whole genome shotgun (WGS) entry which is preliminary data.</text>
</comment>
<accession>A0A3B9H3N1</accession>
<evidence type="ECO:0000313" key="2">
    <source>
        <dbReference type="EMBL" id="HAE28884.1"/>
    </source>
</evidence>
<dbReference type="Proteomes" id="UP000259610">
    <property type="component" value="Unassembled WGS sequence"/>
</dbReference>
<dbReference type="AlphaFoldDB" id="A0A3B9H3N1"/>
<protein>
    <recommendedName>
        <fullName evidence="4">Aspartyl-trna synthetase</fullName>
    </recommendedName>
</protein>
<dbReference type="InterPro" id="IPR010466">
    <property type="entry name" value="DUF1058"/>
</dbReference>
<evidence type="ECO:0008006" key="4">
    <source>
        <dbReference type="Google" id="ProtNLM"/>
    </source>
</evidence>
<dbReference type="Gene3D" id="2.30.30.40">
    <property type="entry name" value="SH3 Domains"/>
    <property type="match status" value="1"/>
</dbReference>
<organism evidence="2 3">
    <name type="scientific">Hyphomonas adhaerens</name>
    <dbReference type="NCBI Taxonomy" id="81029"/>
    <lineage>
        <taxon>Bacteria</taxon>
        <taxon>Pseudomonadati</taxon>
        <taxon>Pseudomonadota</taxon>
        <taxon>Alphaproteobacteria</taxon>
        <taxon>Hyphomonadales</taxon>
        <taxon>Hyphomonadaceae</taxon>
        <taxon>Hyphomonas</taxon>
    </lineage>
</organism>
<keyword evidence="1" id="KW-0732">Signal</keyword>
<gene>
    <name evidence="2" type="ORF">DCG58_17125</name>
</gene>
<evidence type="ECO:0000313" key="3">
    <source>
        <dbReference type="Proteomes" id="UP000259610"/>
    </source>
</evidence>
<dbReference type="Pfam" id="PF06347">
    <property type="entry name" value="SH3_4"/>
    <property type="match status" value="2"/>
</dbReference>
<sequence>MHMKWAPFLISAVFFLGGAAMAQAPELVRVSRFSGKPVPRFETLKFAMVNGRAGPSKQHPVLWEYQRKGLPLLVIKESQNWRRVRDPSGTEVWVHARMLEDGHKAYVQTPTVLRQDPMPGAEAVADLGRGVLVDLGACTRGWCRVRAQDFRGYAPEPSLWGADPGETGL</sequence>
<proteinExistence type="predicted"/>
<evidence type="ECO:0000256" key="1">
    <source>
        <dbReference type="SAM" id="SignalP"/>
    </source>
</evidence>
<feature type="chain" id="PRO_5017706821" description="Aspartyl-trna synthetase" evidence="1">
    <location>
        <begin position="25"/>
        <end position="169"/>
    </location>
</feature>
<dbReference type="EMBL" id="DMAN01000385">
    <property type="protein sequence ID" value="HAE28884.1"/>
    <property type="molecule type" value="Genomic_DNA"/>
</dbReference>